<dbReference type="Proteomes" id="UP001152484">
    <property type="component" value="Unassembled WGS sequence"/>
</dbReference>
<dbReference type="OrthoDB" id="1286631at2759"/>
<keyword evidence="3" id="KW-1185">Reference proteome</keyword>
<dbReference type="Gene3D" id="3.30.420.10">
    <property type="entry name" value="Ribonuclease H-like superfamily/Ribonuclease H"/>
    <property type="match status" value="1"/>
</dbReference>
<dbReference type="InterPro" id="IPR025724">
    <property type="entry name" value="GAG-pre-integrase_dom"/>
</dbReference>
<dbReference type="AlphaFoldDB" id="A0A9P0Z2X5"/>
<dbReference type="InterPro" id="IPR039537">
    <property type="entry name" value="Retrotran_Ty1/copia-like"/>
</dbReference>
<evidence type="ECO:0000313" key="3">
    <source>
        <dbReference type="Proteomes" id="UP001152484"/>
    </source>
</evidence>
<name>A0A9P0Z2X5_CUSEU</name>
<protein>
    <recommendedName>
        <fullName evidence="1">GAG-pre-integrase domain-containing protein</fullName>
    </recommendedName>
</protein>
<gene>
    <name evidence="2" type="ORF">CEURO_LOCUS9972</name>
</gene>
<evidence type="ECO:0000259" key="1">
    <source>
        <dbReference type="Pfam" id="PF13976"/>
    </source>
</evidence>
<organism evidence="2 3">
    <name type="scientific">Cuscuta europaea</name>
    <name type="common">European dodder</name>
    <dbReference type="NCBI Taxonomy" id="41803"/>
    <lineage>
        <taxon>Eukaryota</taxon>
        <taxon>Viridiplantae</taxon>
        <taxon>Streptophyta</taxon>
        <taxon>Embryophyta</taxon>
        <taxon>Tracheophyta</taxon>
        <taxon>Spermatophyta</taxon>
        <taxon>Magnoliopsida</taxon>
        <taxon>eudicotyledons</taxon>
        <taxon>Gunneridae</taxon>
        <taxon>Pentapetalae</taxon>
        <taxon>asterids</taxon>
        <taxon>lamiids</taxon>
        <taxon>Solanales</taxon>
        <taxon>Convolvulaceae</taxon>
        <taxon>Cuscuteae</taxon>
        <taxon>Cuscuta</taxon>
        <taxon>Cuscuta subgen. Cuscuta</taxon>
    </lineage>
</organism>
<dbReference type="EMBL" id="CAMAPE010000019">
    <property type="protein sequence ID" value="CAH9087222.1"/>
    <property type="molecule type" value="Genomic_DNA"/>
</dbReference>
<feature type="domain" description="GAG-pre-integrase" evidence="1">
    <location>
        <begin position="59"/>
        <end position="114"/>
    </location>
</feature>
<dbReference type="Pfam" id="PF13976">
    <property type="entry name" value="gag_pre-integrs"/>
    <property type="match status" value="1"/>
</dbReference>
<dbReference type="GO" id="GO:0003676">
    <property type="term" value="F:nucleic acid binding"/>
    <property type="evidence" value="ECO:0007669"/>
    <property type="project" value="InterPro"/>
</dbReference>
<dbReference type="PANTHER" id="PTHR42648:SF31">
    <property type="entry name" value="RNA-DIRECTED DNA POLYMERASE"/>
    <property type="match status" value="1"/>
</dbReference>
<dbReference type="InterPro" id="IPR012337">
    <property type="entry name" value="RNaseH-like_sf"/>
</dbReference>
<accession>A0A9P0Z2X5</accession>
<comment type="caution">
    <text evidence="2">The sequence shown here is derived from an EMBL/GenBank/DDBJ whole genome shotgun (WGS) entry which is preliminary data.</text>
</comment>
<sequence length="171" mass="19431">MTSANSLGKTHALPHRICADHSSEIILGSGQRRGDLYKFYQVHADSHPSPNTHIMCNTSTSNKQFALNKCKHVDISLIRARLGHTSIEKLKHIYDSSVHGIKEYFCESCVVAKHHILPFPRSDSYAKTCFDLLHMDVWGPYKTPTMTGARSFLTIVDDHSRTTWTFFIQNK</sequence>
<feature type="non-terminal residue" evidence="2">
    <location>
        <position position="171"/>
    </location>
</feature>
<proteinExistence type="predicted"/>
<dbReference type="InterPro" id="IPR036397">
    <property type="entry name" value="RNaseH_sf"/>
</dbReference>
<dbReference type="PANTHER" id="PTHR42648">
    <property type="entry name" value="TRANSPOSASE, PUTATIVE-RELATED"/>
    <property type="match status" value="1"/>
</dbReference>
<evidence type="ECO:0000313" key="2">
    <source>
        <dbReference type="EMBL" id="CAH9087222.1"/>
    </source>
</evidence>
<reference evidence="2" key="1">
    <citation type="submission" date="2022-07" db="EMBL/GenBank/DDBJ databases">
        <authorList>
            <person name="Macas J."/>
            <person name="Novak P."/>
            <person name="Neumann P."/>
        </authorList>
    </citation>
    <scope>NUCLEOTIDE SEQUENCE</scope>
</reference>
<dbReference type="SUPFAM" id="SSF53098">
    <property type="entry name" value="Ribonuclease H-like"/>
    <property type="match status" value="1"/>
</dbReference>